<comment type="similarity">
    <text evidence="2 6">Belongs to the complex I LYR family. SDHAF3 subfamily.</text>
</comment>
<evidence type="ECO:0000256" key="2">
    <source>
        <dbReference type="ARBA" id="ARBA00006020"/>
    </source>
</evidence>
<keyword evidence="8" id="KW-1185">Reference proteome</keyword>
<accession>A0ABM1YEA0</accession>
<dbReference type="GeneID" id="109414502"/>
<evidence type="ECO:0000256" key="3">
    <source>
        <dbReference type="ARBA" id="ARBA00022946"/>
    </source>
</evidence>
<evidence type="ECO:0000256" key="6">
    <source>
        <dbReference type="RuleBase" id="RU368039"/>
    </source>
</evidence>
<proteinExistence type="inferred from homology"/>
<comment type="subcellular location">
    <subcellularLocation>
        <location evidence="1 6">Mitochondrion matrix</location>
    </subcellularLocation>
</comment>
<evidence type="ECO:0000256" key="5">
    <source>
        <dbReference type="ARBA" id="ARBA00023186"/>
    </source>
</evidence>
<protein>
    <recommendedName>
        <fullName evidence="6">Succinate dehydrogenase assembly factor 3</fullName>
        <shortName evidence="6">SDH assembly factor 3</shortName>
        <shortName evidence="6">SDHAF3</shortName>
    </recommendedName>
</protein>
<reference evidence="8" key="1">
    <citation type="journal article" date="2015" name="Proc. Natl. Acad. Sci. U.S.A.">
        <title>Genome sequence of the Asian Tiger mosquito, Aedes albopictus, reveals insights into its biology, genetics, and evolution.</title>
        <authorList>
            <person name="Chen X.G."/>
            <person name="Jiang X."/>
            <person name="Gu J."/>
            <person name="Xu M."/>
            <person name="Wu Y."/>
            <person name="Deng Y."/>
            <person name="Zhang C."/>
            <person name="Bonizzoni M."/>
            <person name="Dermauw W."/>
            <person name="Vontas J."/>
            <person name="Armbruster P."/>
            <person name="Huang X."/>
            <person name="Yang Y."/>
            <person name="Zhang H."/>
            <person name="He W."/>
            <person name="Peng H."/>
            <person name="Liu Y."/>
            <person name="Wu K."/>
            <person name="Chen J."/>
            <person name="Lirakis M."/>
            <person name="Topalis P."/>
            <person name="Van Leeuwen T."/>
            <person name="Hall A.B."/>
            <person name="Jiang X."/>
            <person name="Thorpe C."/>
            <person name="Mueller R.L."/>
            <person name="Sun C."/>
            <person name="Waterhouse R.M."/>
            <person name="Yan G."/>
            <person name="Tu Z.J."/>
            <person name="Fang X."/>
            <person name="James A.A."/>
        </authorList>
    </citation>
    <scope>NUCLEOTIDE SEQUENCE [LARGE SCALE GENOMIC DNA]</scope>
    <source>
        <strain evidence="8">Foshan</strain>
    </source>
</reference>
<evidence type="ECO:0000256" key="1">
    <source>
        <dbReference type="ARBA" id="ARBA00004305"/>
    </source>
</evidence>
<dbReference type="PANTHER" id="PTHR13137:SF6">
    <property type="entry name" value="SUCCINATE DEHYDROGENASE ASSEMBLY FACTOR 3, MITOCHONDRIAL"/>
    <property type="match status" value="1"/>
</dbReference>
<keyword evidence="4 6" id="KW-0496">Mitochondrion</keyword>
<sequence>MLYVITIYCKAVEKICCLVYISIENSRILIVKMNCMTHIQRVRTLYKTILRLHRGLPEGLQVLGNQYVRDEFRRHKTCATHEASLFMNEWTDYAISLANQLGVKGKPNPIDCVGHDLDVHKLGDFRDEQVAQLYELLKASKGINEEHQ</sequence>
<reference evidence="7" key="2">
    <citation type="submission" date="2025-05" db="UniProtKB">
        <authorList>
            <consortium name="EnsemblMetazoa"/>
        </authorList>
    </citation>
    <scope>IDENTIFICATION</scope>
    <source>
        <strain evidence="7">Foshan</strain>
    </source>
</reference>
<dbReference type="Proteomes" id="UP000069940">
    <property type="component" value="Unassembled WGS sequence"/>
</dbReference>
<organism evidence="7 8">
    <name type="scientific">Aedes albopictus</name>
    <name type="common">Asian tiger mosquito</name>
    <name type="synonym">Stegomyia albopicta</name>
    <dbReference type="NCBI Taxonomy" id="7160"/>
    <lineage>
        <taxon>Eukaryota</taxon>
        <taxon>Metazoa</taxon>
        <taxon>Ecdysozoa</taxon>
        <taxon>Arthropoda</taxon>
        <taxon>Hexapoda</taxon>
        <taxon>Insecta</taxon>
        <taxon>Pterygota</taxon>
        <taxon>Neoptera</taxon>
        <taxon>Endopterygota</taxon>
        <taxon>Diptera</taxon>
        <taxon>Nematocera</taxon>
        <taxon>Culicoidea</taxon>
        <taxon>Culicidae</taxon>
        <taxon>Culicinae</taxon>
        <taxon>Aedini</taxon>
        <taxon>Aedes</taxon>
        <taxon>Stegomyia</taxon>
    </lineage>
</organism>
<name>A0ABM1YEA0_AEDAL</name>
<dbReference type="RefSeq" id="XP_062704779.1">
    <property type="nucleotide sequence ID" value="XM_062848795.1"/>
</dbReference>
<dbReference type="PANTHER" id="PTHR13137">
    <property type="entry name" value="DC11 ACN9 HOMOLOG"/>
    <property type="match status" value="1"/>
</dbReference>
<evidence type="ECO:0000313" key="7">
    <source>
        <dbReference type="EnsemblMetazoa" id="AALFPA23_008366.P11294"/>
    </source>
</evidence>
<evidence type="ECO:0000256" key="4">
    <source>
        <dbReference type="ARBA" id="ARBA00023128"/>
    </source>
</evidence>
<dbReference type="EnsemblMetazoa" id="AALFPA23_008366.R11294">
    <property type="protein sequence ID" value="AALFPA23_008366.P11294"/>
    <property type="gene ID" value="AALFPA23_008366"/>
</dbReference>
<comment type="subunit">
    <text evidence="6">Interacts with the iron-sulfur protein subunit within the SDH catalytic dimer.</text>
</comment>
<keyword evidence="5 6" id="KW-0143">Chaperone</keyword>
<dbReference type="InterPro" id="IPR008381">
    <property type="entry name" value="SDHAF3/Sdh7"/>
</dbReference>
<dbReference type="CDD" id="cd20270">
    <property type="entry name" value="Complex1_LYR_SDHAF3_LYRM10"/>
    <property type="match status" value="1"/>
</dbReference>
<dbReference type="Pfam" id="PF13233">
    <property type="entry name" value="Complex1_LYR_2"/>
    <property type="match status" value="1"/>
</dbReference>
<comment type="function">
    <text evidence="6">Plays an essential role in the assembly of succinate dehydrogenase (SDH), an enzyme complex (also referred to as respiratory complex II) that is a component of both the tricarboxylic acid (TCA) cycle and the mitochondrial electron transport chain, and which couples the oxidation of succinate to fumarate with the reduction of ubiquinone (coenzyme Q) to ubiquinol. Promotes maturation of the iron-sulfur protein subunit of the SDH catalytic dimer, protecting it from the deleterious effects of oxidants. May act together with SDHAF1.</text>
</comment>
<evidence type="ECO:0000313" key="8">
    <source>
        <dbReference type="Proteomes" id="UP000069940"/>
    </source>
</evidence>
<keyword evidence="3" id="KW-0809">Transit peptide</keyword>